<dbReference type="GO" id="GO:0009653">
    <property type="term" value="P:anatomical structure morphogenesis"/>
    <property type="evidence" value="ECO:0007669"/>
    <property type="project" value="UniProtKB-ARBA"/>
</dbReference>
<keyword evidence="4" id="KW-0732">Signal</keyword>
<comment type="similarity">
    <text evidence="3">Belongs to the expansin family.</text>
</comment>
<evidence type="ECO:0000256" key="3">
    <source>
        <dbReference type="RuleBase" id="RU003460"/>
    </source>
</evidence>
<feature type="domain" description="Expansin-like EG45" evidence="5">
    <location>
        <begin position="59"/>
        <end position="149"/>
    </location>
</feature>
<dbReference type="InterPro" id="IPR005795">
    <property type="entry name" value="LolPI"/>
</dbReference>
<feature type="domain" description="Expansin-like CBD" evidence="6">
    <location>
        <begin position="162"/>
        <end position="245"/>
    </location>
</feature>
<sequence length="249" mass="26149">MAFVPFSLFTLLVLFSLLLNPTSAFNPKLLNVSKLQSSTSWSPAGATWYGSPTGAGSDGGACGYGTAVDQAPFSSRVKCTANQACSGNPVTVVITDECPSGPCVAESVHFDLSGTAFGAMAISGQEDQLRNAGVLQIQYTRVQCNYPGVSIAFHVDSGSNSNYFASLIEYEDGDGDVSAVDLKQAVDSSTWLSMQESWGAVWKLNSGSTLQAPFSIRLTSAVSGNTVVANNVIPAGWQPGQTYRSVVNF</sequence>
<feature type="chain" id="PRO_5043586833" evidence="4">
    <location>
        <begin position="25"/>
        <end position="249"/>
    </location>
</feature>
<comment type="subcellular location">
    <subcellularLocation>
        <location evidence="1">Secreted</location>
    </subcellularLocation>
</comment>
<organism evidence="7 8">
    <name type="scientific">Quercus suber</name>
    <name type="common">Cork oak</name>
    <dbReference type="NCBI Taxonomy" id="58331"/>
    <lineage>
        <taxon>Eukaryota</taxon>
        <taxon>Viridiplantae</taxon>
        <taxon>Streptophyta</taxon>
        <taxon>Embryophyta</taxon>
        <taxon>Tracheophyta</taxon>
        <taxon>Spermatophyta</taxon>
        <taxon>Magnoliopsida</taxon>
        <taxon>eudicotyledons</taxon>
        <taxon>Gunneridae</taxon>
        <taxon>Pentapetalae</taxon>
        <taxon>rosids</taxon>
        <taxon>fabids</taxon>
        <taxon>Fagales</taxon>
        <taxon>Fagaceae</taxon>
        <taxon>Quercus</taxon>
    </lineage>
</organism>
<dbReference type="SUPFAM" id="SSF50685">
    <property type="entry name" value="Barwin-like endoglucanases"/>
    <property type="match status" value="1"/>
</dbReference>
<dbReference type="PRINTS" id="PR00829">
    <property type="entry name" value="LOLP1ALLERGN"/>
</dbReference>
<dbReference type="PANTHER" id="PTHR31692">
    <property type="entry name" value="EXPANSIN-B3"/>
    <property type="match status" value="1"/>
</dbReference>
<dbReference type="InterPro" id="IPR036749">
    <property type="entry name" value="Expansin_CBD_sf"/>
</dbReference>
<dbReference type="Gene3D" id="2.60.40.760">
    <property type="entry name" value="Expansin, cellulose-binding-like domain"/>
    <property type="match status" value="1"/>
</dbReference>
<evidence type="ECO:0000259" key="5">
    <source>
        <dbReference type="PROSITE" id="PS50842"/>
    </source>
</evidence>
<evidence type="ECO:0000313" key="8">
    <source>
        <dbReference type="Proteomes" id="UP000237347"/>
    </source>
</evidence>
<dbReference type="InterPro" id="IPR007117">
    <property type="entry name" value="Expansin_CBD"/>
</dbReference>
<gene>
    <name evidence="7" type="primary">EXPB2_2</name>
    <name evidence="7" type="ORF">CFP56_034418</name>
</gene>
<dbReference type="Gene3D" id="2.40.40.10">
    <property type="entry name" value="RlpA-like domain"/>
    <property type="match status" value="2"/>
</dbReference>
<dbReference type="CDD" id="cd22275">
    <property type="entry name" value="DPBB_EXPB_N"/>
    <property type="match status" value="1"/>
</dbReference>
<dbReference type="SUPFAM" id="SSF49590">
    <property type="entry name" value="PHL pollen allergen"/>
    <property type="match status" value="1"/>
</dbReference>
<accession>A0AAW0JCS2</accession>
<comment type="caution">
    <text evidence="7">The sequence shown here is derived from an EMBL/GenBank/DDBJ whole genome shotgun (WGS) entry which is preliminary data.</text>
</comment>
<protein>
    <submittedName>
        <fullName evidence="7">Expansin-b2</fullName>
    </submittedName>
</protein>
<keyword evidence="2" id="KW-0964">Secreted</keyword>
<evidence type="ECO:0000256" key="2">
    <source>
        <dbReference type="ARBA" id="ARBA00022525"/>
    </source>
</evidence>
<dbReference type="Pfam" id="PF01357">
    <property type="entry name" value="Expansin_C"/>
    <property type="match status" value="1"/>
</dbReference>
<proteinExistence type="inferred from homology"/>
<feature type="signal peptide" evidence="4">
    <location>
        <begin position="1"/>
        <end position="24"/>
    </location>
</feature>
<dbReference type="PROSITE" id="PS50842">
    <property type="entry name" value="EXPANSIN_EG45"/>
    <property type="match status" value="1"/>
</dbReference>
<evidence type="ECO:0000259" key="6">
    <source>
        <dbReference type="PROSITE" id="PS50843"/>
    </source>
</evidence>
<dbReference type="EMBL" id="PKMF04000604">
    <property type="protein sequence ID" value="KAK7824368.1"/>
    <property type="molecule type" value="Genomic_DNA"/>
</dbReference>
<reference evidence="7 8" key="1">
    <citation type="journal article" date="2018" name="Sci. Data">
        <title>The draft genome sequence of cork oak.</title>
        <authorList>
            <person name="Ramos A.M."/>
            <person name="Usie A."/>
            <person name="Barbosa P."/>
            <person name="Barros P.M."/>
            <person name="Capote T."/>
            <person name="Chaves I."/>
            <person name="Simoes F."/>
            <person name="Abreu I."/>
            <person name="Carrasquinho I."/>
            <person name="Faro C."/>
            <person name="Guimaraes J.B."/>
            <person name="Mendonca D."/>
            <person name="Nobrega F."/>
            <person name="Rodrigues L."/>
            <person name="Saibo N.J.M."/>
            <person name="Varela M.C."/>
            <person name="Egas C."/>
            <person name="Matos J."/>
            <person name="Miguel C.M."/>
            <person name="Oliveira M.M."/>
            <person name="Ricardo C.P."/>
            <person name="Goncalves S."/>
        </authorList>
    </citation>
    <scope>NUCLEOTIDE SEQUENCE [LARGE SCALE GENOMIC DNA]</scope>
    <source>
        <strain evidence="8">cv. HL8</strain>
    </source>
</reference>
<dbReference type="PANTHER" id="PTHR31692:SF56">
    <property type="entry name" value="EXPANSIN-B2-RELATED"/>
    <property type="match status" value="1"/>
</dbReference>
<dbReference type="GO" id="GO:0005576">
    <property type="term" value="C:extracellular region"/>
    <property type="evidence" value="ECO:0007669"/>
    <property type="project" value="UniProtKB-SubCell"/>
</dbReference>
<dbReference type="InterPro" id="IPR007112">
    <property type="entry name" value="Expansin/allergen_DPBB_dom"/>
</dbReference>
<dbReference type="PROSITE" id="PS50843">
    <property type="entry name" value="EXPANSIN_CBD"/>
    <property type="match status" value="1"/>
</dbReference>
<keyword evidence="8" id="KW-1185">Reference proteome</keyword>
<dbReference type="Pfam" id="PF03330">
    <property type="entry name" value="DPBB_1"/>
    <property type="match status" value="1"/>
</dbReference>
<dbReference type="PRINTS" id="PR01225">
    <property type="entry name" value="EXPANSNFAMLY"/>
</dbReference>
<evidence type="ECO:0000313" key="7">
    <source>
        <dbReference type="EMBL" id="KAK7824368.1"/>
    </source>
</evidence>
<evidence type="ECO:0000256" key="4">
    <source>
        <dbReference type="SAM" id="SignalP"/>
    </source>
</evidence>
<dbReference type="InterPro" id="IPR007118">
    <property type="entry name" value="Expan_Lol_pI"/>
</dbReference>
<dbReference type="InterPro" id="IPR036908">
    <property type="entry name" value="RlpA-like_sf"/>
</dbReference>
<dbReference type="AlphaFoldDB" id="A0AAW0JCS2"/>
<dbReference type="InterPro" id="IPR009009">
    <property type="entry name" value="RlpA-like_DPBB"/>
</dbReference>
<dbReference type="Proteomes" id="UP000237347">
    <property type="component" value="Unassembled WGS sequence"/>
</dbReference>
<evidence type="ECO:0000256" key="1">
    <source>
        <dbReference type="ARBA" id="ARBA00004613"/>
    </source>
</evidence>
<name>A0AAW0JCS2_QUESU</name>